<evidence type="ECO:0000256" key="1">
    <source>
        <dbReference type="SAM" id="MobiDB-lite"/>
    </source>
</evidence>
<organism evidence="2 3">
    <name type="scientific">Mucuna pruriens</name>
    <name type="common">Velvet bean</name>
    <name type="synonym">Dolichos pruriens</name>
    <dbReference type="NCBI Taxonomy" id="157652"/>
    <lineage>
        <taxon>Eukaryota</taxon>
        <taxon>Viridiplantae</taxon>
        <taxon>Streptophyta</taxon>
        <taxon>Embryophyta</taxon>
        <taxon>Tracheophyta</taxon>
        <taxon>Spermatophyta</taxon>
        <taxon>Magnoliopsida</taxon>
        <taxon>eudicotyledons</taxon>
        <taxon>Gunneridae</taxon>
        <taxon>Pentapetalae</taxon>
        <taxon>rosids</taxon>
        <taxon>fabids</taxon>
        <taxon>Fabales</taxon>
        <taxon>Fabaceae</taxon>
        <taxon>Papilionoideae</taxon>
        <taxon>50 kb inversion clade</taxon>
        <taxon>NPAAA clade</taxon>
        <taxon>indigoferoid/millettioid clade</taxon>
        <taxon>Phaseoleae</taxon>
        <taxon>Mucuna</taxon>
    </lineage>
</organism>
<dbReference type="Proteomes" id="UP000257109">
    <property type="component" value="Unassembled WGS sequence"/>
</dbReference>
<feature type="region of interest" description="Disordered" evidence="1">
    <location>
        <begin position="79"/>
        <end position="117"/>
    </location>
</feature>
<reference evidence="2" key="1">
    <citation type="submission" date="2018-05" db="EMBL/GenBank/DDBJ databases">
        <title>Draft genome of Mucuna pruriens seed.</title>
        <authorList>
            <person name="Nnadi N.E."/>
            <person name="Vos R."/>
            <person name="Hasami M.H."/>
            <person name="Devisetty U.K."/>
            <person name="Aguiy J.C."/>
        </authorList>
    </citation>
    <scope>NUCLEOTIDE SEQUENCE [LARGE SCALE GENOMIC DNA]</scope>
    <source>
        <strain evidence="2">JCA_2017</strain>
    </source>
</reference>
<dbReference type="EMBL" id="QJKJ01005816">
    <property type="protein sequence ID" value="RDX88871.1"/>
    <property type="molecule type" value="Genomic_DNA"/>
</dbReference>
<sequence length="147" mass="17081">MDSLKFLHAFQLRRCEIRDEGTNDVKRARKKFIDAGEYEICLNGTWQPKVTAIIESKDLSPMNLTSLFRKLQEHELELNKLPESKPESEEVGRFLKKKNKNGTLTQKKSTKKSESSQPIFTCYECVKQRHGLSHLAQDAATKWRQEI</sequence>
<accession>A0A371GEC4</accession>
<keyword evidence="3" id="KW-1185">Reference proteome</keyword>
<feature type="compositionally biased region" description="Basic and acidic residues" evidence="1">
    <location>
        <begin position="79"/>
        <end position="93"/>
    </location>
</feature>
<gene>
    <name evidence="2" type="ORF">CR513_29480</name>
</gene>
<dbReference type="AlphaFoldDB" id="A0A371GEC4"/>
<protein>
    <submittedName>
        <fullName evidence="2">Uncharacterized protein</fullName>
    </submittedName>
</protein>
<comment type="caution">
    <text evidence="2">The sequence shown here is derived from an EMBL/GenBank/DDBJ whole genome shotgun (WGS) entry which is preliminary data.</text>
</comment>
<name>A0A371GEC4_MUCPR</name>
<dbReference type="OrthoDB" id="1932348at2759"/>
<feature type="non-terminal residue" evidence="2">
    <location>
        <position position="1"/>
    </location>
</feature>
<evidence type="ECO:0000313" key="3">
    <source>
        <dbReference type="Proteomes" id="UP000257109"/>
    </source>
</evidence>
<evidence type="ECO:0000313" key="2">
    <source>
        <dbReference type="EMBL" id="RDX88871.1"/>
    </source>
</evidence>
<proteinExistence type="predicted"/>